<evidence type="ECO:0000256" key="1">
    <source>
        <dbReference type="ARBA" id="ARBA00001936"/>
    </source>
</evidence>
<dbReference type="InterPro" id="IPR045121">
    <property type="entry name" value="CoAse"/>
</dbReference>
<proteinExistence type="predicted"/>
<evidence type="ECO:0000256" key="3">
    <source>
        <dbReference type="ARBA" id="ARBA00022723"/>
    </source>
</evidence>
<evidence type="ECO:0000256" key="6">
    <source>
        <dbReference type="ARBA" id="ARBA00023211"/>
    </source>
</evidence>
<evidence type="ECO:0000313" key="9">
    <source>
        <dbReference type="Proteomes" id="UP001516400"/>
    </source>
</evidence>
<keyword evidence="3" id="KW-0479">Metal-binding</keyword>
<gene>
    <name evidence="8" type="ORF">HHI36_014888</name>
</gene>
<comment type="cofactor">
    <cofactor evidence="2">
        <name>Mg(2+)</name>
        <dbReference type="ChEBI" id="CHEBI:18420"/>
    </cofactor>
</comment>
<keyword evidence="9" id="KW-1185">Reference proteome</keyword>
<dbReference type="PROSITE" id="PS51462">
    <property type="entry name" value="NUDIX"/>
    <property type="match status" value="1"/>
</dbReference>
<evidence type="ECO:0000256" key="5">
    <source>
        <dbReference type="ARBA" id="ARBA00022842"/>
    </source>
</evidence>
<dbReference type="Gene3D" id="3.90.79.10">
    <property type="entry name" value="Nucleoside Triphosphate Pyrophosphohydrolase"/>
    <property type="match status" value="1"/>
</dbReference>
<dbReference type="GO" id="GO:0046872">
    <property type="term" value="F:metal ion binding"/>
    <property type="evidence" value="ECO:0007669"/>
    <property type="project" value="UniProtKB-KW"/>
</dbReference>
<dbReference type="InterPro" id="IPR015797">
    <property type="entry name" value="NUDIX_hydrolase-like_dom_sf"/>
</dbReference>
<protein>
    <recommendedName>
        <fullName evidence="7">Nudix hydrolase domain-containing protein</fullName>
    </recommendedName>
</protein>
<comment type="caution">
    <text evidence="8">The sequence shown here is derived from an EMBL/GenBank/DDBJ whole genome shotgun (WGS) entry which is preliminary data.</text>
</comment>
<dbReference type="Proteomes" id="UP001516400">
    <property type="component" value="Unassembled WGS sequence"/>
</dbReference>
<sequence length="240" mass="27143">MFVSRVKTHFICKRAVSTLYSPENVLCQENKEKTVAKFVNMQPIIRQSPLPLRKAAVLIPLCLMDGKVALLYTLRTSSLKSHRGQVSFPGGMQDDSDDSVICTALRETQEELGVDPKSIEIWGTGNQIVAKGKTTVTPVIGYIRRNFQLKDLKLNRDEVEEAFYVNLEDLCNPKCLGHTQFRQKYCMPVFTGGKWKIWGLTGVITYMVLNCLLPSRAYTHRLKQLSPVKVNQCSSGMFYS</sequence>
<dbReference type="CDD" id="cd03426">
    <property type="entry name" value="NUDIX_CoAse_Nudt7"/>
    <property type="match status" value="1"/>
</dbReference>
<dbReference type="PANTHER" id="PTHR12992:SF11">
    <property type="entry name" value="MITOCHONDRIAL COENZYME A DIPHOSPHATASE NUDT8"/>
    <property type="match status" value="1"/>
</dbReference>
<organism evidence="8 9">
    <name type="scientific">Cryptolaemus montrouzieri</name>
    <dbReference type="NCBI Taxonomy" id="559131"/>
    <lineage>
        <taxon>Eukaryota</taxon>
        <taxon>Metazoa</taxon>
        <taxon>Ecdysozoa</taxon>
        <taxon>Arthropoda</taxon>
        <taxon>Hexapoda</taxon>
        <taxon>Insecta</taxon>
        <taxon>Pterygota</taxon>
        <taxon>Neoptera</taxon>
        <taxon>Endopterygota</taxon>
        <taxon>Coleoptera</taxon>
        <taxon>Polyphaga</taxon>
        <taxon>Cucujiformia</taxon>
        <taxon>Coccinelloidea</taxon>
        <taxon>Coccinellidae</taxon>
        <taxon>Scymninae</taxon>
        <taxon>Scymnini</taxon>
        <taxon>Cryptolaemus</taxon>
    </lineage>
</organism>
<evidence type="ECO:0000313" key="8">
    <source>
        <dbReference type="EMBL" id="KAL3273444.1"/>
    </source>
</evidence>
<reference evidence="8 9" key="1">
    <citation type="journal article" date="2021" name="BMC Biol.">
        <title>Horizontally acquired antibacterial genes associated with adaptive radiation of ladybird beetles.</title>
        <authorList>
            <person name="Li H.S."/>
            <person name="Tang X.F."/>
            <person name="Huang Y.H."/>
            <person name="Xu Z.Y."/>
            <person name="Chen M.L."/>
            <person name="Du X.Y."/>
            <person name="Qiu B.Y."/>
            <person name="Chen P.T."/>
            <person name="Zhang W."/>
            <person name="Slipinski A."/>
            <person name="Escalona H.E."/>
            <person name="Waterhouse R.M."/>
            <person name="Zwick A."/>
            <person name="Pang H."/>
        </authorList>
    </citation>
    <scope>NUCLEOTIDE SEQUENCE [LARGE SCALE GENOMIC DNA]</scope>
    <source>
        <strain evidence="8">SYSU2018</strain>
    </source>
</reference>
<dbReference type="GO" id="GO:0016787">
    <property type="term" value="F:hydrolase activity"/>
    <property type="evidence" value="ECO:0007669"/>
    <property type="project" value="UniProtKB-KW"/>
</dbReference>
<keyword evidence="4" id="KW-0378">Hydrolase</keyword>
<dbReference type="Pfam" id="PF00293">
    <property type="entry name" value="NUDIX"/>
    <property type="match status" value="1"/>
</dbReference>
<keyword evidence="6" id="KW-0464">Manganese</keyword>
<dbReference type="AlphaFoldDB" id="A0ABD2N465"/>
<evidence type="ECO:0000256" key="2">
    <source>
        <dbReference type="ARBA" id="ARBA00001946"/>
    </source>
</evidence>
<dbReference type="PANTHER" id="PTHR12992">
    <property type="entry name" value="NUDIX HYDROLASE"/>
    <property type="match status" value="1"/>
</dbReference>
<name>A0ABD2N465_9CUCU</name>
<comment type="cofactor">
    <cofactor evidence="1">
        <name>Mn(2+)</name>
        <dbReference type="ChEBI" id="CHEBI:29035"/>
    </cofactor>
</comment>
<feature type="domain" description="Nudix hydrolase" evidence="7">
    <location>
        <begin position="52"/>
        <end position="188"/>
    </location>
</feature>
<dbReference type="InterPro" id="IPR000086">
    <property type="entry name" value="NUDIX_hydrolase_dom"/>
</dbReference>
<evidence type="ECO:0000259" key="7">
    <source>
        <dbReference type="PROSITE" id="PS51462"/>
    </source>
</evidence>
<dbReference type="SUPFAM" id="SSF55811">
    <property type="entry name" value="Nudix"/>
    <property type="match status" value="1"/>
</dbReference>
<evidence type="ECO:0000256" key="4">
    <source>
        <dbReference type="ARBA" id="ARBA00022801"/>
    </source>
</evidence>
<dbReference type="EMBL" id="JABFTP020000062">
    <property type="protein sequence ID" value="KAL3273444.1"/>
    <property type="molecule type" value="Genomic_DNA"/>
</dbReference>
<accession>A0ABD2N465</accession>
<keyword evidence="5" id="KW-0460">Magnesium</keyword>